<evidence type="ECO:0000313" key="2">
    <source>
        <dbReference type="Proteomes" id="UP000789901"/>
    </source>
</evidence>
<name>A0ABN7V653_GIGMA</name>
<reference evidence="1 2" key="1">
    <citation type="submission" date="2021-06" db="EMBL/GenBank/DDBJ databases">
        <authorList>
            <person name="Kallberg Y."/>
            <person name="Tangrot J."/>
            <person name="Rosling A."/>
        </authorList>
    </citation>
    <scope>NUCLEOTIDE SEQUENCE [LARGE SCALE GENOMIC DNA]</scope>
    <source>
        <strain evidence="1 2">120-4 pot B 10/14</strain>
    </source>
</reference>
<gene>
    <name evidence="1" type="ORF">GMARGA_LOCUS14778</name>
</gene>
<dbReference type="EMBL" id="CAJVQB010009931">
    <property type="protein sequence ID" value="CAG8735212.1"/>
    <property type="molecule type" value="Genomic_DNA"/>
</dbReference>
<organism evidence="1 2">
    <name type="scientific">Gigaspora margarita</name>
    <dbReference type="NCBI Taxonomy" id="4874"/>
    <lineage>
        <taxon>Eukaryota</taxon>
        <taxon>Fungi</taxon>
        <taxon>Fungi incertae sedis</taxon>
        <taxon>Mucoromycota</taxon>
        <taxon>Glomeromycotina</taxon>
        <taxon>Glomeromycetes</taxon>
        <taxon>Diversisporales</taxon>
        <taxon>Gigasporaceae</taxon>
        <taxon>Gigaspora</taxon>
    </lineage>
</organism>
<protein>
    <submittedName>
        <fullName evidence="1">40433_t:CDS:1</fullName>
    </submittedName>
</protein>
<comment type="caution">
    <text evidence="1">The sequence shown here is derived from an EMBL/GenBank/DDBJ whole genome shotgun (WGS) entry which is preliminary data.</text>
</comment>
<proteinExistence type="predicted"/>
<sequence length="47" mass="5563">NAIIEKNLFFAEIEEGIINDDIPYDLSFENEDSRLVDVKEIRSKQEY</sequence>
<feature type="non-terminal residue" evidence="1">
    <location>
        <position position="1"/>
    </location>
</feature>
<evidence type="ECO:0000313" key="1">
    <source>
        <dbReference type="EMBL" id="CAG8735212.1"/>
    </source>
</evidence>
<keyword evidence="2" id="KW-1185">Reference proteome</keyword>
<accession>A0ABN7V653</accession>
<dbReference type="Proteomes" id="UP000789901">
    <property type="component" value="Unassembled WGS sequence"/>
</dbReference>